<dbReference type="Pfam" id="PF07103">
    <property type="entry name" value="DUF1365"/>
    <property type="match status" value="1"/>
</dbReference>
<proteinExistence type="predicted"/>
<dbReference type="OrthoDB" id="9778801at2"/>
<dbReference type="InterPro" id="IPR010775">
    <property type="entry name" value="DUF1365"/>
</dbReference>
<reference evidence="2" key="1">
    <citation type="submission" date="2016-10" db="EMBL/GenBank/DDBJ databases">
        <authorList>
            <person name="Varghese N."/>
            <person name="Submissions S."/>
        </authorList>
    </citation>
    <scope>NUCLEOTIDE SEQUENCE [LARGE SCALE GENOMIC DNA]</scope>
    <source>
        <strain evidence="2">CGMCC 4.3568</strain>
    </source>
</reference>
<protein>
    <recommendedName>
        <fullName evidence="3">DUF1365 domain-containing protein</fullName>
    </recommendedName>
</protein>
<dbReference type="Proteomes" id="UP000243799">
    <property type="component" value="Unassembled WGS sequence"/>
</dbReference>
<organism evidence="1 2">
    <name type="scientific">Amycolatopsis marina</name>
    <dbReference type="NCBI Taxonomy" id="490629"/>
    <lineage>
        <taxon>Bacteria</taxon>
        <taxon>Bacillati</taxon>
        <taxon>Actinomycetota</taxon>
        <taxon>Actinomycetes</taxon>
        <taxon>Pseudonocardiales</taxon>
        <taxon>Pseudonocardiaceae</taxon>
        <taxon>Amycolatopsis</taxon>
    </lineage>
</organism>
<evidence type="ECO:0000313" key="2">
    <source>
        <dbReference type="Proteomes" id="UP000243799"/>
    </source>
</evidence>
<gene>
    <name evidence="1" type="ORF">SAMN05216266_109253</name>
</gene>
<dbReference type="PANTHER" id="PTHR33973">
    <property type="entry name" value="OS07G0153300 PROTEIN"/>
    <property type="match status" value="1"/>
</dbReference>
<keyword evidence="2" id="KW-1185">Reference proteome</keyword>
<name>A0A1I1APY9_9PSEU</name>
<evidence type="ECO:0008006" key="3">
    <source>
        <dbReference type="Google" id="ProtNLM"/>
    </source>
</evidence>
<dbReference type="STRING" id="490629.SAMN05216266_109253"/>
<sequence>MSGSAGAYLYDSTVAHVRRIDPPASFAHRMYLWLVDLDVPQALPGWLRPFARFDGRDHFDPEQPGGIRAKLDAWLATRGVDLQGGRVLMLASARVLGHVFNPITVFWCHRPDGALECVVAEVHNTYRGRHAYLLRPDAEDRASADKEFYVSPFQSIDGHYRMHLPEPDSRLIATVVLRTGAGDTALAAIVRGVRRPATIRWLVRMLLARPFVPHRVAALIRWHAIGLWARGAPRPQSISRAGELHG</sequence>
<dbReference type="RefSeq" id="WP_091674227.1">
    <property type="nucleotide sequence ID" value="NZ_FOKG01000009.1"/>
</dbReference>
<evidence type="ECO:0000313" key="1">
    <source>
        <dbReference type="EMBL" id="SFB38413.1"/>
    </source>
</evidence>
<dbReference type="AlphaFoldDB" id="A0A1I1APY9"/>
<accession>A0A1I1APY9</accession>
<dbReference type="EMBL" id="FOKG01000009">
    <property type="protein sequence ID" value="SFB38413.1"/>
    <property type="molecule type" value="Genomic_DNA"/>
</dbReference>
<dbReference type="PANTHER" id="PTHR33973:SF4">
    <property type="entry name" value="OS07G0153300 PROTEIN"/>
    <property type="match status" value="1"/>
</dbReference>